<organism evidence="2 3">
    <name type="scientific">Actinoplanes digitatis</name>
    <dbReference type="NCBI Taxonomy" id="1868"/>
    <lineage>
        <taxon>Bacteria</taxon>
        <taxon>Bacillati</taxon>
        <taxon>Actinomycetota</taxon>
        <taxon>Actinomycetes</taxon>
        <taxon>Micromonosporales</taxon>
        <taxon>Micromonosporaceae</taxon>
        <taxon>Actinoplanes</taxon>
    </lineage>
</organism>
<keyword evidence="3" id="KW-1185">Reference proteome</keyword>
<name>A0A7W7HVS9_9ACTN</name>
<dbReference type="EMBL" id="JACHNH010000001">
    <property type="protein sequence ID" value="MBB4761713.1"/>
    <property type="molecule type" value="Genomic_DNA"/>
</dbReference>
<feature type="region of interest" description="Disordered" evidence="1">
    <location>
        <begin position="1"/>
        <end position="27"/>
    </location>
</feature>
<keyword evidence="2" id="KW-0238">DNA-binding</keyword>
<protein>
    <submittedName>
        <fullName evidence="2">Putative DNA-binding protein</fullName>
    </submittedName>
</protein>
<comment type="caution">
    <text evidence="2">The sequence shown here is derived from an EMBL/GenBank/DDBJ whole genome shotgun (WGS) entry which is preliminary data.</text>
</comment>
<gene>
    <name evidence="2" type="ORF">BJ971_002269</name>
</gene>
<dbReference type="GO" id="GO:0003677">
    <property type="term" value="F:DNA binding"/>
    <property type="evidence" value="ECO:0007669"/>
    <property type="project" value="UniProtKB-KW"/>
</dbReference>
<proteinExistence type="predicted"/>
<evidence type="ECO:0000256" key="1">
    <source>
        <dbReference type="SAM" id="MobiDB-lite"/>
    </source>
</evidence>
<dbReference type="Proteomes" id="UP000578112">
    <property type="component" value="Unassembled WGS sequence"/>
</dbReference>
<evidence type="ECO:0000313" key="3">
    <source>
        <dbReference type="Proteomes" id="UP000578112"/>
    </source>
</evidence>
<sequence>MNGPDEHTASMNSRDWTSAQPDNRQRGVGVVQAVRMSYEMTERLFTLAQQRRISPNELIREIVADYLDSDADEMITIRRSDLRRAIDIAVKNAT</sequence>
<feature type="compositionally biased region" description="Polar residues" evidence="1">
    <location>
        <begin position="9"/>
        <end position="22"/>
    </location>
</feature>
<dbReference type="AlphaFoldDB" id="A0A7W7HVS9"/>
<evidence type="ECO:0000313" key="2">
    <source>
        <dbReference type="EMBL" id="MBB4761713.1"/>
    </source>
</evidence>
<reference evidence="2 3" key="1">
    <citation type="submission" date="2020-08" db="EMBL/GenBank/DDBJ databases">
        <title>Sequencing the genomes of 1000 actinobacteria strains.</title>
        <authorList>
            <person name="Klenk H.-P."/>
        </authorList>
    </citation>
    <scope>NUCLEOTIDE SEQUENCE [LARGE SCALE GENOMIC DNA]</scope>
    <source>
        <strain evidence="2 3">DSM 43149</strain>
    </source>
</reference>
<accession>A0A7W7HVS9</accession>
<dbReference type="CDD" id="cd21631">
    <property type="entry name" value="RHH_CopG_NikR-like"/>
    <property type="match status" value="1"/>
</dbReference>
<dbReference type="RefSeq" id="WP_184992292.1">
    <property type="nucleotide sequence ID" value="NZ_BOMK01000001.1"/>
</dbReference>